<dbReference type="SMART" id="SM00278">
    <property type="entry name" value="HhH1"/>
    <property type="match status" value="3"/>
</dbReference>
<reference evidence="15 16" key="1">
    <citation type="submission" date="2022-06" db="EMBL/GenBank/DDBJ databases">
        <title>Isolation of gut microbiota from human fecal samples.</title>
        <authorList>
            <person name="Pamer E.G."/>
            <person name="Barat B."/>
            <person name="Waligurski E."/>
            <person name="Medina S."/>
            <person name="Paddock L."/>
            <person name="Mostad J."/>
        </authorList>
    </citation>
    <scope>NUCLEOTIDE SEQUENCE [LARGE SCALE GENOMIC DNA]</scope>
    <source>
        <strain evidence="15 16">DFI.9.73</strain>
    </source>
</reference>
<dbReference type="Gene3D" id="1.10.150.20">
    <property type="entry name" value="5' to 3' exonuclease, C-terminal subdomain"/>
    <property type="match status" value="2"/>
</dbReference>
<dbReference type="HAMAP" id="MF_01588">
    <property type="entry name" value="DNA_ligase_A"/>
    <property type="match status" value="1"/>
</dbReference>
<dbReference type="GeneID" id="90533255"/>
<dbReference type="CDD" id="cd17748">
    <property type="entry name" value="BRCT_DNA_ligase_like"/>
    <property type="match status" value="1"/>
</dbReference>
<evidence type="ECO:0000256" key="8">
    <source>
        <dbReference type="ARBA" id="ARBA00023027"/>
    </source>
</evidence>
<keyword evidence="7 12" id="KW-0460">Magnesium</keyword>
<gene>
    <name evidence="12 15" type="primary">ligA</name>
    <name evidence="15" type="ORF">NE695_17865</name>
</gene>
<keyword evidence="10 12" id="KW-0464">Manganese</keyword>
<keyword evidence="16" id="KW-1185">Reference proteome</keyword>
<dbReference type="PROSITE" id="PS01055">
    <property type="entry name" value="DNA_LIGASE_N1"/>
    <property type="match status" value="1"/>
</dbReference>
<feature type="binding site" evidence="12">
    <location>
        <position position="405"/>
    </location>
    <ligand>
        <name>Zn(2+)</name>
        <dbReference type="ChEBI" id="CHEBI:29105"/>
    </ligand>
</feature>
<dbReference type="InterPro" id="IPR004150">
    <property type="entry name" value="NAD_DNA_ligase_OB"/>
</dbReference>
<dbReference type="InterPro" id="IPR001679">
    <property type="entry name" value="DNA_ligase"/>
</dbReference>
<dbReference type="NCBIfam" id="TIGR00575">
    <property type="entry name" value="dnlj"/>
    <property type="match status" value="1"/>
</dbReference>
<feature type="binding site" evidence="12">
    <location>
        <position position="420"/>
    </location>
    <ligand>
        <name>Zn(2+)</name>
        <dbReference type="ChEBI" id="CHEBI:29105"/>
    </ligand>
</feature>
<dbReference type="RefSeq" id="WP_066866195.1">
    <property type="nucleotide sequence ID" value="NZ_CABKVV010000014.1"/>
</dbReference>
<dbReference type="SUPFAM" id="SSF47781">
    <property type="entry name" value="RuvA domain 2-like"/>
    <property type="match status" value="1"/>
</dbReference>
<dbReference type="PROSITE" id="PS50172">
    <property type="entry name" value="BRCT"/>
    <property type="match status" value="1"/>
</dbReference>
<dbReference type="Gene3D" id="1.10.287.610">
    <property type="entry name" value="Helix hairpin bin"/>
    <property type="match status" value="1"/>
</dbReference>
<dbReference type="PIRSF" id="PIRSF001604">
    <property type="entry name" value="LigA"/>
    <property type="match status" value="1"/>
</dbReference>
<evidence type="ECO:0000256" key="9">
    <source>
        <dbReference type="ARBA" id="ARBA00023204"/>
    </source>
</evidence>
<accession>A0ABT1S4B6</accession>
<dbReference type="InterPro" id="IPR010994">
    <property type="entry name" value="RuvA_2-like"/>
</dbReference>
<dbReference type="EMBL" id="JANFZH010000075">
    <property type="protein sequence ID" value="MCQ4841774.1"/>
    <property type="molecule type" value="Genomic_DNA"/>
</dbReference>
<evidence type="ECO:0000313" key="15">
    <source>
        <dbReference type="EMBL" id="MCQ4841774.1"/>
    </source>
</evidence>
<dbReference type="InterPro" id="IPR013839">
    <property type="entry name" value="DNAligase_adenylation"/>
</dbReference>
<dbReference type="InterPro" id="IPR003583">
    <property type="entry name" value="Hlx-hairpin-Hlx_DNA-bd_motif"/>
</dbReference>
<dbReference type="SUPFAM" id="SSF50249">
    <property type="entry name" value="Nucleic acid-binding proteins"/>
    <property type="match status" value="1"/>
</dbReference>
<dbReference type="NCBIfam" id="NF005932">
    <property type="entry name" value="PRK07956.1"/>
    <property type="match status" value="1"/>
</dbReference>
<dbReference type="InterPro" id="IPR018239">
    <property type="entry name" value="DNA_ligase_AS"/>
</dbReference>
<evidence type="ECO:0000256" key="3">
    <source>
        <dbReference type="ARBA" id="ARBA00022705"/>
    </source>
</evidence>
<dbReference type="InterPro" id="IPR036420">
    <property type="entry name" value="BRCT_dom_sf"/>
</dbReference>
<feature type="binding site" evidence="12">
    <location>
        <position position="286"/>
    </location>
    <ligand>
        <name>NAD(+)</name>
        <dbReference type="ChEBI" id="CHEBI:57540"/>
    </ligand>
</feature>
<comment type="function">
    <text evidence="1 12">DNA ligase that catalyzes the formation of phosphodiester linkages between 5'-phosphoryl and 3'-hydroxyl groups in double-stranded DNA using NAD as a coenzyme and as the energy source for the reaction. It is essential for DNA replication and repair of damaged DNA.</text>
</comment>
<dbReference type="EC" id="6.5.1.2" evidence="12 13"/>
<sequence length="660" mass="73505">MEFKEAQTEIEVLRQKLRYYGEKYYTEDISEISDFEYDALYRRLEVLEGEFPELATEDSPTQKVGGAIYNTFAPVTHEVPLESLHDSFSEEELREFDRRVRETVANPEYVVEPKFDGLSVALEYVDGLFVRGSTRGDGVTGEDVTENIRTIRTVPKKLKEPIPYLEVRGEVYMSDASFEKLCERQELLEEKPFKNPRNAAAGSLRQKDPKITAGRGLDIFVFNVQRLRGEELTRHDQSLERLKQLGFSVPPLYLKTEDMEKVLAFIQEIGEKRGSFEYPIDGAVVKVNDFLQREELGSTAKFPRWAEAFKYPPEEKETVLVDIEINVGRTGVLTPTGRFEPVTLAGTTVSRATLHNQDFIAEKDIRIGSRVVLRKAGEIIPEVVAVLSNPEDSIPFLLPEICPSCGEAVSRLEGEAAVRCVNPQCPAQLLRHLIHFASRDAMDIDGLGPAILEQLLAEGLVASPADLYLLQADRLKDLERFGKKSAENLVNSLDKSKSADLYRLVYALGIPHIGAKAAKILCSAYPTMDELMQAQEEEIAQIEGFGGIMAKEVAEFFSKESAKALIARLRELGVNMRTEQQRKGSALAGSTFVLTGTLPTMSRKEASELIELHGGKVTSSVSKKTSYVLAGEEAGSKLTKANELGVPVLSEADLLQMVEE</sequence>
<evidence type="ECO:0000259" key="14">
    <source>
        <dbReference type="PROSITE" id="PS50172"/>
    </source>
</evidence>
<dbReference type="Pfam" id="PF01653">
    <property type="entry name" value="DNA_ligase_aden"/>
    <property type="match status" value="1"/>
</dbReference>
<dbReference type="GO" id="GO:0003911">
    <property type="term" value="F:DNA ligase (NAD+) activity"/>
    <property type="evidence" value="ECO:0007669"/>
    <property type="project" value="UniProtKB-EC"/>
</dbReference>
<dbReference type="SUPFAM" id="SSF52113">
    <property type="entry name" value="BRCT domain"/>
    <property type="match status" value="1"/>
</dbReference>
<feature type="binding site" evidence="12">
    <location>
        <position position="310"/>
    </location>
    <ligand>
        <name>NAD(+)</name>
        <dbReference type="ChEBI" id="CHEBI:57540"/>
    </ligand>
</feature>
<dbReference type="InterPro" id="IPR012340">
    <property type="entry name" value="NA-bd_OB-fold"/>
</dbReference>
<evidence type="ECO:0000256" key="4">
    <source>
        <dbReference type="ARBA" id="ARBA00022723"/>
    </source>
</evidence>
<dbReference type="Gene3D" id="2.40.50.140">
    <property type="entry name" value="Nucleic acid-binding proteins"/>
    <property type="match status" value="1"/>
</dbReference>
<comment type="caution">
    <text evidence="15">The sequence shown here is derived from an EMBL/GenBank/DDBJ whole genome shotgun (WGS) entry which is preliminary data.</text>
</comment>
<dbReference type="Pfam" id="PF03119">
    <property type="entry name" value="DNA_ligase_ZBD"/>
    <property type="match status" value="1"/>
</dbReference>
<evidence type="ECO:0000256" key="6">
    <source>
        <dbReference type="ARBA" id="ARBA00022833"/>
    </source>
</evidence>
<dbReference type="Pfam" id="PF12826">
    <property type="entry name" value="HHH_2"/>
    <property type="match status" value="1"/>
</dbReference>
<comment type="catalytic activity">
    <reaction evidence="11 12 13">
        <text>NAD(+) + (deoxyribonucleotide)n-3'-hydroxyl + 5'-phospho-(deoxyribonucleotide)m = (deoxyribonucleotide)n+m + AMP + beta-nicotinamide D-nucleotide.</text>
        <dbReference type="EC" id="6.5.1.2"/>
    </reaction>
</comment>
<dbReference type="Gene3D" id="3.30.470.30">
    <property type="entry name" value="DNA ligase/mRNA capping enzyme"/>
    <property type="match status" value="1"/>
</dbReference>
<feature type="domain" description="BRCT" evidence="14">
    <location>
        <begin position="582"/>
        <end position="660"/>
    </location>
</feature>
<protein>
    <recommendedName>
        <fullName evidence="12 13">DNA ligase</fullName>
        <ecNumber evidence="12 13">6.5.1.2</ecNumber>
    </recommendedName>
    <alternativeName>
        <fullName evidence="12">Polydeoxyribonucleotide synthase [NAD(+)]</fullName>
    </alternativeName>
</protein>
<feature type="binding site" evidence="12">
    <location>
        <position position="170"/>
    </location>
    <ligand>
        <name>NAD(+)</name>
        <dbReference type="ChEBI" id="CHEBI:57540"/>
    </ligand>
</feature>
<dbReference type="PANTHER" id="PTHR23389">
    <property type="entry name" value="CHROMOSOME TRANSMISSION FIDELITY FACTOR 18"/>
    <property type="match status" value="1"/>
</dbReference>
<dbReference type="SUPFAM" id="SSF56091">
    <property type="entry name" value="DNA ligase/mRNA capping enzyme, catalytic domain"/>
    <property type="match status" value="1"/>
</dbReference>
<keyword evidence="4 12" id="KW-0479">Metal-binding</keyword>
<keyword evidence="8 12" id="KW-0520">NAD</keyword>
<feature type="active site" description="N6-AMP-lysine intermediate" evidence="12">
    <location>
        <position position="114"/>
    </location>
</feature>
<evidence type="ECO:0000256" key="1">
    <source>
        <dbReference type="ARBA" id="ARBA00004067"/>
    </source>
</evidence>
<evidence type="ECO:0000256" key="12">
    <source>
        <dbReference type="HAMAP-Rule" id="MF_01588"/>
    </source>
</evidence>
<dbReference type="Gene3D" id="6.20.10.30">
    <property type="match status" value="1"/>
</dbReference>
<dbReference type="InterPro" id="IPR033136">
    <property type="entry name" value="DNA_ligase_CS"/>
</dbReference>
<feature type="binding site" evidence="12">
    <location>
        <position position="112"/>
    </location>
    <ligand>
        <name>NAD(+)</name>
        <dbReference type="ChEBI" id="CHEBI:57540"/>
    </ligand>
</feature>
<evidence type="ECO:0000256" key="7">
    <source>
        <dbReference type="ARBA" id="ARBA00022842"/>
    </source>
</evidence>
<feature type="binding site" evidence="12">
    <location>
        <begin position="83"/>
        <end position="84"/>
    </location>
    <ligand>
        <name>NAD(+)</name>
        <dbReference type="ChEBI" id="CHEBI:57540"/>
    </ligand>
</feature>
<keyword evidence="2 12" id="KW-0436">Ligase</keyword>
<proteinExistence type="inferred from homology"/>
<dbReference type="SMART" id="SM00292">
    <property type="entry name" value="BRCT"/>
    <property type="match status" value="1"/>
</dbReference>
<evidence type="ECO:0000313" key="16">
    <source>
        <dbReference type="Proteomes" id="UP001524473"/>
    </source>
</evidence>
<comment type="similarity">
    <text evidence="12">Belongs to the NAD-dependent DNA ligase family. LigA subfamily.</text>
</comment>
<dbReference type="Pfam" id="PF00533">
    <property type="entry name" value="BRCT"/>
    <property type="match status" value="1"/>
</dbReference>
<keyword evidence="3 12" id="KW-0235">DNA replication</keyword>
<dbReference type="Pfam" id="PF14520">
    <property type="entry name" value="HHH_5"/>
    <property type="match status" value="1"/>
</dbReference>
<organism evidence="15 16">
    <name type="scientific">Neglectibacter timonensis</name>
    <dbReference type="NCBI Taxonomy" id="1776382"/>
    <lineage>
        <taxon>Bacteria</taxon>
        <taxon>Bacillati</taxon>
        <taxon>Bacillota</taxon>
        <taxon>Clostridia</taxon>
        <taxon>Eubacteriales</taxon>
        <taxon>Oscillospiraceae</taxon>
        <taxon>Neglectibacter</taxon>
    </lineage>
</organism>
<dbReference type="InterPro" id="IPR001357">
    <property type="entry name" value="BRCT_dom"/>
</dbReference>
<dbReference type="CDD" id="cd00114">
    <property type="entry name" value="LIGANc"/>
    <property type="match status" value="1"/>
</dbReference>
<feature type="binding site" evidence="12">
    <location>
        <position position="402"/>
    </location>
    <ligand>
        <name>Zn(2+)</name>
        <dbReference type="ChEBI" id="CHEBI:29105"/>
    </ligand>
</feature>
<keyword evidence="5 12" id="KW-0227">DNA damage</keyword>
<name>A0ABT1S4B6_9FIRM</name>
<dbReference type="PROSITE" id="PS01056">
    <property type="entry name" value="DNA_LIGASE_N2"/>
    <property type="match status" value="1"/>
</dbReference>
<evidence type="ECO:0000256" key="5">
    <source>
        <dbReference type="ARBA" id="ARBA00022763"/>
    </source>
</evidence>
<dbReference type="InterPro" id="IPR013840">
    <property type="entry name" value="DNAligase_N"/>
</dbReference>
<feature type="binding site" evidence="12">
    <location>
        <begin position="34"/>
        <end position="38"/>
    </location>
    <ligand>
        <name>NAD(+)</name>
        <dbReference type="ChEBI" id="CHEBI:57540"/>
    </ligand>
</feature>
<dbReference type="InterPro" id="IPR004149">
    <property type="entry name" value="Znf_DNAligase_C4"/>
</dbReference>
<dbReference type="InterPro" id="IPR041663">
    <property type="entry name" value="DisA/LigA_HHH"/>
</dbReference>
<evidence type="ECO:0000256" key="10">
    <source>
        <dbReference type="ARBA" id="ARBA00023211"/>
    </source>
</evidence>
<comment type="cofactor">
    <cofactor evidence="12">
        <name>Mg(2+)</name>
        <dbReference type="ChEBI" id="CHEBI:18420"/>
    </cofactor>
    <cofactor evidence="12">
        <name>Mn(2+)</name>
        <dbReference type="ChEBI" id="CHEBI:29035"/>
    </cofactor>
</comment>
<evidence type="ECO:0000256" key="11">
    <source>
        <dbReference type="ARBA" id="ARBA00034005"/>
    </source>
</evidence>
<dbReference type="SMART" id="SM00532">
    <property type="entry name" value="LIGANc"/>
    <property type="match status" value="1"/>
</dbReference>
<dbReference type="Proteomes" id="UP001524473">
    <property type="component" value="Unassembled WGS sequence"/>
</dbReference>
<dbReference type="PANTHER" id="PTHR23389:SF9">
    <property type="entry name" value="DNA LIGASE"/>
    <property type="match status" value="1"/>
</dbReference>
<keyword evidence="9 12" id="KW-0234">DNA repair</keyword>
<keyword evidence="6 12" id="KW-0862">Zinc</keyword>
<evidence type="ECO:0000256" key="2">
    <source>
        <dbReference type="ARBA" id="ARBA00022598"/>
    </source>
</evidence>
<feature type="binding site" evidence="12">
    <location>
        <position position="135"/>
    </location>
    <ligand>
        <name>NAD(+)</name>
        <dbReference type="ChEBI" id="CHEBI:57540"/>
    </ligand>
</feature>
<feature type="binding site" evidence="12">
    <location>
        <position position="425"/>
    </location>
    <ligand>
        <name>Zn(2+)</name>
        <dbReference type="ChEBI" id="CHEBI:29105"/>
    </ligand>
</feature>
<evidence type="ECO:0000256" key="13">
    <source>
        <dbReference type="RuleBase" id="RU000618"/>
    </source>
</evidence>
<dbReference type="Gene3D" id="3.40.50.10190">
    <property type="entry name" value="BRCT domain"/>
    <property type="match status" value="1"/>
</dbReference>
<dbReference type="Pfam" id="PF03120">
    <property type="entry name" value="OB_DNA_ligase"/>
    <property type="match status" value="1"/>
</dbReference>